<dbReference type="PANTHER" id="PTHR32322">
    <property type="entry name" value="INNER MEMBRANE TRANSPORTER"/>
    <property type="match status" value="1"/>
</dbReference>
<feature type="transmembrane region" description="Helical" evidence="8">
    <location>
        <begin position="270"/>
        <end position="287"/>
    </location>
</feature>
<name>A0A3N0V114_9GAMM</name>
<dbReference type="InterPro" id="IPR004626">
    <property type="entry name" value="RarD"/>
</dbReference>
<evidence type="ECO:0000256" key="7">
    <source>
        <dbReference type="ARBA" id="ARBA00023136"/>
    </source>
</evidence>
<feature type="transmembrane region" description="Helical" evidence="8">
    <location>
        <begin position="41"/>
        <end position="58"/>
    </location>
</feature>
<organism evidence="10 11">
    <name type="scientific">Stagnimonas aquatica</name>
    <dbReference type="NCBI Taxonomy" id="2689987"/>
    <lineage>
        <taxon>Bacteria</taxon>
        <taxon>Pseudomonadati</taxon>
        <taxon>Pseudomonadota</taxon>
        <taxon>Gammaproteobacteria</taxon>
        <taxon>Nevskiales</taxon>
        <taxon>Nevskiaceae</taxon>
        <taxon>Stagnimonas</taxon>
    </lineage>
</organism>
<feature type="transmembrane region" description="Helical" evidence="8">
    <location>
        <begin position="130"/>
        <end position="147"/>
    </location>
</feature>
<feature type="transmembrane region" description="Helical" evidence="8">
    <location>
        <begin position="153"/>
        <end position="169"/>
    </location>
</feature>
<keyword evidence="3" id="KW-0813">Transport</keyword>
<dbReference type="NCBIfam" id="TIGR00688">
    <property type="entry name" value="rarD"/>
    <property type="match status" value="1"/>
</dbReference>
<dbReference type="Pfam" id="PF00892">
    <property type="entry name" value="EamA"/>
    <property type="match status" value="2"/>
</dbReference>
<feature type="transmembrane region" description="Helical" evidence="8">
    <location>
        <begin position="12"/>
        <end position="29"/>
    </location>
</feature>
<dbReference type="AlphaFoldDB" id="A0A3N0V114"/>
<feature type="domain" description="EamA" evidence="9">
    <location>
        <begin position="10"/>
        <end position="146"/>
    </location>
</feature>
<keyword evidence="7 8" id="KW-0472">Membrane</keyword>
<feature type="transmembrane region" description="Helical" evidence="8">
    <location>
        <begin position="178"/>
        <end position="197"/>
    </location>
</feature>
<evidence type="ECO:0000313" key="10">
    <source>
        <dbReference type="EMBL" id="ROH86487.1"/>
    </source>
</evidence>
<feature type="transmembrane region" description="Helical" evidence="8">
    <location>
        <begin position="106"/>
        <end position="123"/>
    </location>
</feature>
<dbReference type="InterPro" id="IPR050638">
    <property type="entry name" value="AA-Vitamin_Transporters"/>
</dbReference>
<dbReference type="FunCoup" id="A0A3N0V114">
    <property type="interactions" value="105"/>
</dbReference>
<accession>A0A3N0V114</accession>
<comment type="subcellular location">
    <subcellularLocation>
        <location evidence="1">Cell membrane</location>
        <topology evidence="1">Multi-pass membrane protein</topology>
    </subcellularLocation>
</comment>
<gene>
    <name evidence="10" type="primary">rarD</name>
    <name evidence="10" type="ORF">ED208_15750</name>
</gene>
<dbReference type="Proteomes" id="UP000282106">
    <property type="component" value="Unassembled WGS sequence"/>
</dbReference>
<keyword evidence="6 8" id="KW-1133">Transmembrane helix</keyword>
<keyword evidence="11" id="KW-1185">Reference proteome</keyword>
<dbReference type="EMBL" id="RJVO01000009">
    <property type="protein sequence ID" value="ROH86487.1"/>
    <property type="molecule type" value="Genomic_DNA"/>
</dbReference>
<evidence type="ECO:0000256" key="1">
    <source>
        <dbReference type="ARBA" id="ARBA00004651"/>
    </source>
</evidence>
<dbReference type="SUPFAM" id="SSF103481">
    <property type="entry name" value="Multidrug resistance efflux transporter EmrE"/>
    <property type="match status" value="2"/>
</dbReference>
<reference evidence="10 11" key="1">
    <citation type="submission" date="2018-10" db="EMBL/GenBank/DDBJ databases">
        <authorList>
            <person name="Chen W.-M."/>
        </authorList>
    </citation>
    <scope>NUCLEOTIDE SEQUENCE [LARGE SCALE GENOMIC DNA]</scope>
    <source>
        <strain evidence="10 11">THS-13</strain>
    </source>
</reference>
<evidence type="ECO:0000256" key="5">
    <source>
        <dbReference type="ARBA" id="ARBA00022692"/>
    </source>
</evidence>
<keyword evidence="5 8" id="KW-0812">Transmembrane</keyword>
<dbReference type="Gene3D" id="1.10.3730.20">
    <property type="match status" value="1"/>
</dbReference>
<dbReference type="InterPro" id="IPR037185">
    <property type="entry name" value="EmrE-like"/>
</dbReference>
<evidence type="ECO:0000256" key="3">
    <source>
        <dbReference type="ARBA" id="ARBA00022448"/>
    </source>
</evidence>
<evidence type="ECO:0000256" key="2">
    <source>
        <dbReference type="ARBA" id="ARBA00007362"/>
    </source>
</evidence>
<feature type="transmembrane region" description="Helical" evidence="8">
    <location>
        <begin position="246"/>
        <end position="264"/>
    </location>
</feature>
<keyword evidence="4" id="KW-1003">Cell membrane</keyword>
<feature type="transmembrane region" description="Helical" evidence="8">
    <location>
        <begin position="217"/>
        <end position="234"/>
    </location>
</feature>
<evidence type="ECO:0000313" key="11">
    <source>
        <dbReference type="Proteomes" id="UP000282106"/>
    </source>
</evidence>
<evidence type="ECO:0000259" key="9">
    <source>
        <dbReference type="Pfam" id="PF00892"/>
    </source>
</evidence>
<evidence type="ECO:0000256" key="4">
    <source>
        <dbReference type="ARBA" id="ARBA00022475"/>
    </source>
</evidence>
<dbReference type="PANTHER" id="PTHR32322:SF2">
    <property type="entry name" value="EAMA DOMAIN-CONTAINING PROTEIN"/>
    <property type="match status" value="1"/>
</dbReference>
<dbReference type="InterPro" id="IPR000620">
    <property type="entry name" value="EamA_dom"/>
</dbReference>
<feature type="transmembrane region" description="Helical" evidence="8">
    <location>
        <begin position="78"/>
        <end position="94"/>
    </location>
</feature>
<evidence type="ECO:0000256" key="6">
    <source>
        <dbReference type="ARBA" id="ARBA00022989"/>
    </source>
</evidence>
<comment type="similarity">
    <text evidence="2">Belongs to the EamA transporter family.</text>
</comment>
<proteinExistence type="inferred from homology"/>
<dbReference type="GO" id="GO:0005886">
    <property type="term" value="C:plasma membrane"/>
    <property type="evidence" value="ECO:0007669"/>
    <property type="project" value="UniProtKB-SubCell"/>
</dbReference>
<comment type="caution">
    <text evidence="10">The sequence shown here is derived from an EMBL/GenBank/DDBJ whole genome shotgun (WGS) entry which is preliminary data.</text>
</comment>
<dbReference type="InParanoid" id="A0A3N0V114"/>
<dbReference type="RefSeq" id="WP_123212882.1">
    <property type="nucleotide sequence ID" value="NZ_RJVO01000009.1"/>
</dbReference>
<feature type="domain" description="EamA" evidence="9">
    <location>
        <begin position="155"/>
        <end position="283"/>
    </location>
</feature>
<evidence type="ECO:0000256" key="8">
    <source>
        <dbReference type="SAM" id="Phobius"/>
    </source>
</evidence>
<protein>
    <submittedName>
        <fullName evidence="10">EamA family transporter RarD</fullName>
    </submittedName>
</protein>
<sequence length="303" mass="32891">MSAEEAEKRRGFFAAMSAFLIWGMLPLYLKQLHDTPAVQIMAHRVVWACVFVFAYLALKGELGKVGAALRDPAARLRLAASAVLVSVNWLIYVWAVTCGHVIESSLGYFINPLVSVLLGVFVLKESLSRAQWSAVGLAALGVLWLTVQVGRPPWIALALALSFGGYGLIRKKVAVDSVAGLGVETLLVAPFMLAWLLWCTQAGTLSFAHHDRLLDGLLIASGAVTAVPLVLFAYGVRRIPLSTVGLLQYLGPTLQLLTGIFVFHEPFTQTQLIGFGLIWSALAVYAGEGFWRSYRRRPAPVAA</sequence>